<protein>
    <submittedName>
        <fullName evidence="1">Uncharacterized protein</fullName>
    </submittedName>
</protein>
<evidence type="ECO:0000313" key="2">
    <source>
        <dbReference type="Proteomes" id="UP001281147"/>
    </source>
</evidence>
<organism evidence="1 2">
    <name type="scientific">Vermiconidia calcicola</name>
    <dbReference type="NCBI Taxonomy" id="1690605"/>
    <lineage>
        <taxon>Eukaryota</taxon>
        <taxon>Fungi</taxon>
        <taxon>Dikarya</taxon>
        <taxon>Ascomycota</taxon>
        <taxon>Pezizomycotina</taxon>
        <taxon>Dothideomycetes</taxon>
        <taxon>Dothideomycetidae</taxon>
        <taxon>Mycosphaerellales</taxon>
        <taxon>Extremaceae</taxon>
        <taxon>Vermiconidia</taxon>
    </lineage>
</organism>
<name>A0ACC3N8E7_9PEZI</name>
<keyword evidence="2" id="KW-1185">Reference proteome</keyword>
<accession>A0ACC3N8E7</accession>
<evidence type="ECO:0000313" key="1">
    <source>
        <dbReference type="EMBL" id="KAK3711204.1"/>
    </source>
</evidence>
<comment type="caution">
    <text evidence="1">The sequence shown here is derived from an EMBL/GenBank/DDBJ whole genome shotgun (WGS) entry which is preliminary data.</text>
</comment>
<gene>
    <name evidence="1" type="ORF">LTR37_009798</name>
</gene>
<dbReference type="Proteomes" id="UP001281147">
    <property type="component" value="Unassembled WGS sequence"/>
</dbReference>
<dbReference type="EMBL" id="JAUTXU010000078">
    <property type="protein sequence ID" value="KAK3711204.1"/>
    <property type="molecule type" value="Genomic_DNA"/>
</dbReference>
<proteinExistence type="predicted"/>
<sequence length="364" mass="40945">MDPQVLLFRRQYLQLFEPDFLAWPPKQLLRDSGVQEWLYNNLFNAEKITYLPSERYQFRVIKPLVNKIEQSIEDPEEDLLPLIVLSHVRTLSDSSSFWQEISDQLVAHLSSLIATELPSEETAVQQRSYVTFTCLPSSLATSDLPDKEPTITLLERRNLISGSKTTGFRTWEAALHLGSYLLSPQGADVVRDKNVFELGVGTGLLSILCAKHLGAKHVTATDGDEQVVEAFKENLFLNGVDDESKVNASVLRWGQGLKGTWVEEECETCPYDLVLGADITYDTRSVSPLVATLRFLFDLRPGVKVLIATAVRNAETFATLRHACDRSNFDVQEIEFAAEPIRQQKAFFYAAVVPFNILSITNKS</sequence>
<reference evidence="1" key="1">
    <citation type="submission" date="2023-07" db="EMBL/GenBank/DDBJ databases">
        <title>Black Yeasts Isolated from many extreme environments.</title>
        <authorList>
            <person name="Coleine C."/>
            <person name="Stajich J.E."/>
            <person name="Selbmann L."/>
        </authorList>
    </citation>
    <scope>NUCLEOTIDE SEQUENCE</scope>
    <source>
        <strain evidence="1">CCFEE 5714</strain>
    </source>
</reference>